<feature type="domain" description="Cyclin N-terminal" evidence="1">
    <location>
        <begin position="55"/>
        <end position="160"/>
    </location>
</feature>
<dbReference type="InterPro" id="IPR013922">
    <property type="entry name" value="Cyclin_PHO80-like"/>
</dbReference>
<dbReference type="GO" id="GO:0005634">
    <property type="term" value="C:nucleus"/>
    <property type="evidence" value="ECO:0007669"/>
    <property type="project" value="TreeGrafter"/>
</dbReference>
<dbReference type="GO" id="GO:0019901">
    <property type="term" value="F:protein kinase binding"/>
    <property type="evidence" value="ECO:0007669"/>
    <property type="project" value="InterPro"/>
</dbReference>
<comment type="caution">
    <text evidence="2">The sequence shown here is derived from an EMBL/GenBank/DDBJ whole genome shotgun (WGS) entry which is preliminary data.</text>
</comment>
<dbReference type="GO" id="GO:0016538">
    <property type="term" value="F:cyclin-dependent protein serine/threonine kinase regulator activity"/>
    <property type="evidence" value="ECO:0007669"/>
    <property type="project" value="TreeGrafter"/>
</dbReference>
<dbReference type="CDD" id="cd20557">
    <property type="entry name" value="CYCLIN_ScPCL1-like"/>
    <property type="match status" value="1"/>
</dbReference>
<dbReference type="PANTHER" id="PTHR15615:SF10">
    <property type="entry name" value="PHO85 CYCLIN-2-RELATED"/>
    <property type="match status" value="1"/>
</dbReference>
<dbReference type="PANTHER" id="PTHR15615">
    <property type="match status" value="1"/>
</dbReference>
<reference evidence="2" key="1">
    <citation type="submission" date="2022-07" db="EMBL/GenBank/DDBJ databases">
        <title>Phylogenomic reconstructions and comparative analyses of Kickxellomycotina fungi.</title>
        <authorList>
            <person name="Reynolds N.K."/>
            <person name="Stajich J.E."/>
            <person name="Barry K."/>
            <person name="Grigoriev I.V."/>
            <person name="Crous P."/>
            <person name="Smith M.E."/>
        </authorList>
    </citation>
    <scope>NUCLEOTIDE SEQUENCE</scope>
    <source>
        <strain evidence="2">NRRL 1566</strain>
    </source>
</reference>
<dbReference type="Pfam" id="PF00134">
    <property type="entry name" value="Cyclin_N"/>
    <property type="match status" value="1"/>
</dbReference>
<dbReference type="SUPFAM" id="SSF47954">
    <property type="entry name" value="Cyclin-like"/>
    <property type="match status" value="1"/>
</dbReference>
<sequence>MSTAIAVPGTSLKLPADTESQLLYTAACSVREFLQNTGNAEPTLTSNLKNNFSMHLRPKVLPTLETFICSVAQSLKITPVVVVTSLIYVERLSKRLPQTAKTKADTPYRIFLAALLLAEKYWSDQAVKVKLLVMATGGLFRHGEILAMERALLRVLKFELYVSADHIHGFAKRLGIEIDATCQLQ</sequence>
<protein>
    <recommendedName>
        <fullName evidence="1">Cyclin N-terminal domain-containing protein</fullName>
    </recommendedName>
</protein>
<dbReference type="EMBL" id="JANBUW010000022">
    <property type="protein sequence ID" value="KAJ2850855.1"/>
    <property type="molecule type" value="Genomic_DNA"/>
</dbReference>
<dbReference type="AlphaFoldDB" id="A0A9W8I8P2"/>
<dbReference type="InterPro" id="IPR036915">
    <property type="entry name" value="Cyclin-like_sf"/>
</dbReference>
<name>A0A9W8I8P2_9FUNG</name>
<keyword evidence="3" id="KW-1185">Reference proteome</keyword>
<proteinExistence type="predicted"/>
<dbReference type="GO" id="GO:0000307">
    <property type="term" value="C:cyclin-dependent protein kinase holoenzyme complex"/>
    <property type="evidence" value="ECO:0007669"/>
    <property type="project" value="TreeGrafter"/>
</dbReference>
<evidence type="ECO:0000259" key="1">
    <source>
        <dbReference type="Pfam" id="PF00134"/>
    </source>
</evidence>
<dbReference type="OrthoDB" id="10250320at2759"/>
<evidence type="ECO:0000313" key="2">
    <source>
        <dbReference type="EMBL" id="KAJ2850855.1"/>
    </source>
</evidence>
<dbReference type="InterPro" id="IPR006671">
    <property type="entry name" value="Cyclin_N"/>
</dbReference>
<dbReference type="Proteomes" id="UP001139887">
    <property type="component" value="Unassembled WGS sequence"/>
</dbReference>
<accession>A0A9W8I8P2</accession>
<evidence type="ECO:0000313" key="3">
    <source>
        <dbReference type="Proteomes" id="UP001139887"/>
    </source>
</evidence>
<gene>
    <name evidence="2" type="ORF">IWW36_001579</name>
</gene>
<dbReference type="Gene3D" id="1.10.472.10">
    <property type="entry name" value="Cyclin-like"/>
    <property type="match status" value="1"/>
</dbReference>
<organism evidence="2 3">
    <name type="scientific">Coemansia brasiliensis</name>
    <dbReference type="NCBI Taxonomy" id="2650707"/>
    <lineage>
        <taxon>Eukaryota</taxon>
        <taxon>Fungi</taxon>
        <taxon>Fungi incertae sedis</taxon>
        <taxon>Zoopagomycota</taxon>
        <taxon>Kickxellomycotina</taxon>
        <taxon>Kickxellomycetes</taxon>
        <taxon>Kickxellales</taxon>
        <taxon>Kickxellaceae</taxon>
        <taxon>Coemansia</taxon>
    </lineage>
</organism>